<keyword evidence="1" id="KW-0805">Transcription regulation</keyword>
<evidence type="ECO:0000256" key="2">
    <source>
        <dbReference type="ARBA" id="ARBA00023125"/>
    </source>
</evidence>
<evidence type="ECO:0000256" key="4">
    <source>
        <dbReference type="PROSITE-ProRule" id="PRU00335"/>
    </source>
</evidence>
<keyword evidence="8" id="KW-1185">Reference proteome</keyword>
<dbReference type="InterPro" id="IPR001647">
    <property type="entry name" value="HTH_TetR"/>
</dbReference>
<organism evidence="7 8">
    <name type="scientific">Mycolicibacterium anyangense</name>
    <dbReference type="NCBI Taxonomy" id="1431246"/>
    <lineage>
        <taxon>Bacteria</taxon>
        <taxon>Bacillati</taxon>
        <taxon>Actinomycetota</taxon>
        <taxon>Actinomycetes</taxon>
        <taxon>Mycobacteriales</taxon>
        <taxon>Mycobacteriaceae</taxon>
        <taxon>Mycolicibacterium</taxon>
    </lineage>
</organism>
<dbReference type="InterPro" id="IPR009057">
    <property type="entry name" value="Homeodomain-like_sf"/>
</dbReference>
<dbReference type="AlphaFoldDB" id="A0A6N4W4D3"/>
<dbReference type="Proteomes" id="UP000467249">
    <property type="component" value="Chromosome"/>
</dbReference>
<feature type="DNA-binding region" description="H-T-H motif" evidence="4">
    <location>
        <begin position="52"/>
        <end position="71"/>
    </location>
</feature>
<dbReference type="Pfam" id="PF00440">
    <property type="entry name" value="TetR_N"/>
    <property type="match status" value="1"/>
</dbReference>
<keyword evidence="2 4" id="KW-0238">DNA-binding</keyword>
<dbReference type="Gene3D" id="1.10.10.60">
    <property type="entry name" value="Homeodomain-like"/>
    <property type="match status" value="1"/>
</dbReference>
<accession>A0A6N4W4D3</accession>
<dbReference type="Gene3D" id="1.10.357.10">
    <property type="entry name" value="Tetracycline Repressor, domain 2"/>
    <property type="match status" value="1"/>
</dbReference>
<dbReference type="InterPro" id="IPR036271">
    <property type="entry name" value="Tet_transcr_reg_TetR-rel_C_sf"/>
</dbReference>
<dbReference type="EMBL" id="AP022620">
    <property type="protein sequence ID" value="BBZ75418.1"/>
    <property type="molecule type" value="Genomic_DNA"/>
</dbReference>
<dbReference type="KEGG" id="many:MANY_07550"/>
<dbReference type="InterPro" id="IPR011075">
    <property type="entry name" value="TetR_C"/>
</dbReference>
<name>A0A6N4W4D3_9MYCO</name>
<sequence length="213" mass="23008">MRTSRELAASEGTRVPPVTRQRSSGRLDRSRDVAILNATVAVLAESGYAATNMNDIAARAGVGKAAIYRRWSSKAALVTDALVYWRPELLDDEPPDTGSLRGDLDLLVTRVARNDDDIITNELIMQVALEAGRDTELSAALEDLLLGKGTRKISALFERAVERGEIPPGLDLPMIAGSLTAMALHRVINGLRVDAPFVRKVIDTLILPALGLD</sequence>
<proteinExistence type="predicted"/>
<feature type="region of interest" description="Disordered" evidence="5">
    <location>
        <begin position="1"/>
        <end position="26"/>
    </location>
</feature>
<dbReference type="SUPFAM" id="SSF48498">
    <property type="entry name" value="Tetracyclin repressor-like, C-terminal domain"/>
    <property type="match status" value="1"/>
</dbReference>
<dbReference type="InterPro" id="IPR050109">
    <property type="entry name" value="HTH-type_TetR-like_transc_reg"/>
</dbReference>
<gene>
    <name evidence="7" type="ORF">MANY_07550</name>
</gene>
<dbReference type="GO" id="GO:0000976">
    <property type="term" value="F:transcription cis-regulatory region binding"/>
    <property type="evidence" value="ECO:0007669"/>
    <property type="project" value="TreeGrafter"/>
</dbReference>
<dbReference type="PANTHER" id="PTHR30055">
    <property type="entry name" value="HTH-TYPE TRANSCRIPTIONAL REGULATOR RUTR"/>
    <property type="match status" value="1"/>
</dbReference>
<dbReference type="Pfam" id="PF16859">
    <property type="entry name" value="TetR_C_11"/>
    <property type="match status" value="1"/>
</dbReference>
<dbReference type="SUPFAM" id="SSF46689">
    <property type="entry name" value="Homeodomain-like"/>
    <property type="match status" value="1"/>
</dbReference>
<dbReference type="PROSITE" id="PS50977">
    <property type="entry name" value="HTH_TETR_2"/>
    <property type="match status" value="1"/>
</dbReference>
<evidence type="ECO:0000256" key="3">
    <source>
        <dbReference type="ARBA" id="ARBA00023163"/>
    </source>
</evidence>
<dbReference type="PANTHER" id="PTHR30055:SF148">
    <property type="entry name" value="TETR-FAMILY TRANSCRIPTIONAL REGULATOR"/>
    <property type="match status" value="1"/>
</dbReference>
<dbReference type="GO" id="GO:0003700">
    <property type="term" value="F:DNA-binding transcription factor activity"/>
    <property type="evidence" value="ECO:0007669"/>
    <property type="project" value="TreeGrafter"/>
</dbReference>
<evidence type="ECO:0000313" key="8">
    <source>
        <dbReference type="Proteomes" id="UP000467249"/>
    </source>
</evidence>
<dbReference type="PRINTS" id="PR00455">
    <property type="entry name" value="HTHTETR"/>
</dbReference>
<keyword evidence="3" id="KW-0804">Transcription</keyword>
<evidence type="ECO:0000313" key="7">
    <source>
        <dbReference type="EMBL" id="BBZ75418.1"/>
    </source>
</evidence>
<protein>
    <submittedName>
        <fullName evidence="7">TetR family transcriptional regulator</fullName>
    </submittedName>
</protein>
<evidence type="ECO:0000259" key="6">
    <source>
        <dbReference type="PROSITE" id="PS50977"/>
    </source>
</evidence>
<evidence type="ECO:0000256" key="1">
    <source>
        <dbReference type="ARBA" id="ARBA00023015"/>
    </source>
</evidence>
<reference evidence="7 8" key="1">
    <citation type="journal article" date="2019" name="Emerg. Microbes Infect.">
        <title>Comprehensive subspecies identification of 175 nontuberculous mycobacteria species based on 7547 genomic profiles.</title>
        <authorList>
            <person name="Matsumoto Y."/>
            <person name="Kinjo T."/>
            <person name="Motooka D."/>
            <person name="Nabeya D."/>
            <person name="Jung N."/>
            <person name="Uechi K."/>
            <person name="Horii T."/>
            <person name="Iida T."/>
            <person name="Fujita J."/>
            <person name="Nakamura S."/>
        </authorList>
    </citation>
    <scope>NUCLEOTIDE SEQUENCE [LARGE SCALE GENOMIC DNA]</scope>
    <source>
        <strain evidence="7 8">JCM 30275</strain>
    </source>
</reference>
<feature type="domain" description="HTH tetR-type" evidence="6">
    <location>
        <begin position="29"/>
        <end position="89"/>
    </location>
</feature>
<evidence type="ECO:0000256" key="5">
    <source>
        <dbReference type="SAM" id="MobiDB-lite"/>
    </source>
</evidence>
<dbReference type="RefSeq" id="WP_163803018.1">
    <property type="nucleotide sequence ID" value="NZ_AP022620.1"/>
</dbReference>